<dbReference type="VEuPathDB" id="VectorBase:LDEU004816"/>
<protein>
    <recommendedName>
        <fullName evidence="2">MD-2-related lipid-recognition domain-containing protein</fullName>
    </recommendedName>
</protein>
<feature type="domain" description="MD-2-related lipid-recognition" evidence="2">
    <location>
        <begin position="11"/>
        <end position="163"/>
    </location>
</feature>
<evidence type="ECO:0000313" key="3">
    <source>
        <dbReference type="EMBL" id="RWS27224.1"/>
    </source>
</evidence>
<dbReference type="InterPro" id="IPR028996">
    <property type="entry name" value="GM2-AP"/>
</dbReference>
<dbReference type="Gene3D" id="2.70.220.10">
    <property type="entry name" value="Ganglioside GM2 activator"/>
    <property type="match status" value="1"/>
</dbReference>
<dbReference type="GO" id="GO:0005319">
    <property type="term" value="F:lipid transporter activity"/>
    <property type="evidence" value="ECO:0007669"/>
    <property type="project" value="TreeGrafter"/>
</dbReference>
<gene>
    <name evidence="3" type="ORF">B4U80_03706</name>
</gene>
<dbReference type="InterPro" id="IPR003172">
    <property type="entry name" value="ML_dom"/>
</dbReference>
<evidence type="ECO:0000313" key="4">
    <source>
        <dbReference type="Proteomes" id="UP000288716"/>
    </source>
</evidence>
<dbReference type="GO" id="GO:0006689">
    <property type="term" value="P:ganglioside catabolic process"/>
    <property type="evidence" value="ECO:0007669"/>
    <property type="project" value="InterPro"/>
</dbReference>
<sequence>MKSKTVYCVQWKNCGKNTSVKFYKFDLKPNPIVIHSYANFTGVIGVNVTQNFTDQIVVKVKVYRLIKIIKLVKIPIPIGEYSEFDLCEVFNSNKAVICPYFDKINVECKCPLKPGNYNIEKIDFMINEVKIPPALKWVSKGNYEVIMEMYHNNTQILCLQVNTALSFK</sequence>
<dbReference type="GO" id="GO:0009898">
    <property type="term" value="C:cytoplasmic side of plasma membrane"/>
    <property type="evidence" value="ECO:0007669"/>
    <property type="project" value="TreeGrafter"/>
</dbReference>
<keyword evidence="1" id="KW-0732">Signal</keyword>
<organism evidence="3 4">
    <name type="scientific">Leptotrombidium deliense</name>
    <dbReference type="NCBI Taxonomy" id="299467"/>
    <lineage>
        <taxon>Eukaryota</taxon>
        <taxon>Metazoa</taxon>
        <taxon>Ecdysozoa</taxon>
        <taxon>Arthropoda</taxon>
        <taxon>Chelicerata</taxon>
        <taxon>Arachnida</taxon>
        <taxon>Acari</taxon>
        <taxon>Acariformes</taxon>
        <taxon>Trombidiformes</taxon>
        <taxon>Prostigmata</taxon>
        <taxon>Anystina</taxon>
        <taxon>Parasitengona</taxon>
        <taxon>Trombiculoidea</taxon>
        <taxon>Trombiculidae</taxon>
        <taxon>Leptotrombidium</taxon>
    </lineage>
</organism>
<dbReference type="SMART" id="SM00737">
    <property type="entry name" value="ML"/>
    <property type="match status" value="1"/>
</dbReference>
<dbReference type="GO" id="GO:0008047">
    <property type="term" value="F:enzyme activator activity"/>
    <property type="evidence" value="ECO:0007669"/>
    <property type="project" value="InterPro"/>
</dbReference>
<dbReference type="PANTHER" id="PTHR17357">
    <property type="entry name" value="GM2 GANGLIOSIDE ACTIVATOR PROTEIN"/>
    <property type="match status" value="1"/>
</dbReference>
<dbReference type="Proteomes" id="UP000288716">
    <property type="component" value="Unassembled WGS sequence"/>
</dbReference>
<evidence type="ECO:0000256" key="1">
    <source>
        <dbReference type="ARBA" id="ARBA00022729"/>
    </source>
</evidence>
<proteinExistence type="predicted"/>
<dbReference type="InterPro" id="IPR036846">
    <property type="entry name" value="GM2-AP_sf"/>
</dbReference>
<dbReference type="AlphaFoldDB" id="A0A443SI73"/>
<dbReference type="PANTHER" id="PTHR17357:SF0">
    <property type="entry name" value="GANGLIOSIDE GM2 ACTIVATOR"/>
    <property type="match status" value="1"/>
</dbReference>
<name>A0A443SI73_9ACAR</name>
<accession>A0A443SI73</accession>
<dbReference type="Pfam" id="PF02221">
    <property type="entry name" value="E1_DerP2_DerF2"/>
    <property type="match status" value="1"/>
</dbReference>
<dbReference type="EMBL" id="NCKV01002171">
    <property type="protein sequence ID" value="RWS27224.1"/>
    <property type="molecule type" value="Genomic_DNA"/>
</dbReference>
<evidence type="ECO:0000259" key="2">
    <source>
        <dbReference type="SMART" id="SM00737"/>
    </source>
</evidence>
<keyword evidence="4" id="KW-1185">Reference proteome</keyword>
<reference evidence="3 4" key="1">
    <citation type="journal article" date="2018" name="Gigascience">
        <title>Genomes of trombidid mites reveal novel predicted allergens and laterally-transferred genes associated with secondary metabolism.</title>
        <authorList>
            <person name="Dong X."/>
            <person name="Chaisiri K."/>
            <person name="Xia D."/>
            <person name="Armstrong S.D."/>
            <person name="Fang Y."/>
            <person name="Donnelly M.J."/>
            <person name="Kadowaki T."/>
            <person name="McGarry J.W."/>
            <person name="Darby A.C."/>
            <person name="Makepeace B.L."/>
        </authorList>
    </citation>
    <scope>NUCLEOTIDE SEQUENCE [LARGE SCALE GENOMIC DNA]</scope>
    <source>
        <strain evidence="3">UoL-UT</strain>
    </source>
</reference>
<comment type="caution">
    <text evidence="3">The sequence shown here is derived from an EMBL/GenBank/DDBJ whole genome shotgun (WGS) entry which is preliminary data.</text>
</comment>
<dbReference type="SUPFAM" id="SSF63707">
    <property type="entry name" value="Ganglioside M2 (gm2) activator"/>
    <property type="match status" value="1"/>
</dbReference>